<evidence type="ECO:0000256" key="1">
    <source>
        <dbReference type="ARBA" id="ARBA00023015"/>
    </source>
</evidence>
<dbReference type="KEGG" id="dhd:Dhaf_0709"/>
<proteinExistence type="predicted"/>
<dbReference type="EMBL" id="CP001336">
    <property type="protein sequence ID" value="ACL18773.1"/>
    <property type="molecule type" value="Genomic_DNA"/>
</dbReference>
<dbReference type="Gene3D" id="2.60.120.10">
    <property type="entry name" value="Jelly Rolls"/>
    <property type="match status" value="1"/>
</dbReference>
<dbReference type="InterPro" id="IPR012318">
    <property type="entry name" value="HTH_CRP"/>
</dbReference>
<dbReference type="Pfam" id="PF13545">
    <property type="entry name" value="HTH_Crp_2"/>
    <property type="match status" value="1"/>
</dbReference>
<evidence type="ECO:0000313" key="5">
    <source>
        <dbReference type="EMBL" id="ACL18773.1"/>
    </source>
</evidence>
<dbReference type="HOGENOM" id="CLU_075053_3_2_9"/>
<evidence type="ECO:0000259" key="4">
    <source>
        <dbReference type="PROSITE" id="PS51063"/>
    </source>
</evidence>
<dbReference type="InterPro" id="IPR018490">
    <property type="entry name" value="cNMP-bd_dom_sf"/>
</dbReference>
<dbReference type="GO" id="GO:0003677">
    <property type="term" value="F:DNA binding"/>
    <property type="evidence" value="ECO:0007669"/>
    <property type="project" value="UniProtKB-KW"/>
</dbReference>
<dbReference type="InterPro" id="IPR036390">
    <property type="entry name" value="WH_DNA-bd_sf"/>
</dbReference>
<feature type="domain" description="HTH crp-type" evidence="4">
    <location>
        <begin position="145"/>
        <end position="218"/>
    </location>
</feature>
<evidence type="ECO:0000313" key="6">
    <source>
        <dbReference type="Proteomes" id="UP000007726"/>
    </source>
</evidence>
<dbReference type="SUPFAM" id="SSF51206">
    <property type="entry name" value="cAMP-binding domain-like"/>
    <property type="match status" value="1"/>
</dbReference>
<evidence type="ECO:0000256" key="3">
    <source>
        <dbReference type="ARBA" id="ARBA00023163"/>
    </source>
</evidence>
<dbReference type="CDD" id="cd00038">
    <property type="entry name" value="CAP_ED"/>
    <property type="match status" value="1"/>
</dbReference>
<gene>
    <name evidence="5" type="ordered locus">Dhaf_0709</name>
</gene>
<dbReference type="PROSITE" id="PS51063">
    <property type="entry name" value="HTH_CRP_2"/>
    <property type="match status" value="1"/>
</dbReference>
<dbReference type="SUPFAM" id="SSF46785">
    <property type="entry name" value="Winged helix' DNA-binding domain"/>
    <property type="match status" value="1"/>
</dbReference>
<evidence type="ECO:0000256" key="2">
    <source>
        <dbReference type="ARBA" id="ARBA00023125"/>
    </source>
</evidence>
<dbReference type="InterPro" id="IPR036388">
    <property type="entry name" value="WH-like_DNA-bd_sf"/>
</dbReference>
<dbReference type="AlphaFoldDB" id="B8FVY7"/>
<dbReference type="GO" id="GO:0006355">
    <property type="term" value="P:regulation of DNA-templated transcription"/>
    <property type="evidence" value="ECO:0007669"/>
    <property type="project" value="InterPro"/>
</dbReference>
<keyword evidence="3" id="KW-0804">Transcription</keyword>
<name>B8FVY7_DESHD</name>
<dbReference type="RefSeq" id="WP_015942968.1">
    <property type="nucleotide sequence ID" value="NC_011830.1"/>
</dbReference>
<sequence>MERVISNHYCILPGHFYPVLKLRAYTQLGVIRNYCKGDSVVLPGEVVNKVIFVLAGKLGVSFLNEDGRQKFMFYVDPFTFADRLFAIEECFVHVVAEEDSTVCFFENEPLLRVLQEDRELLIEFITCYASKCTYFMREAKELVLYRPSARVLRLLYELCRAQGKECPQGYVIDQRITQKAISEITGVHFVTISRLFRYLKEENILQKQANKIIVYDLPRLRALIEEEELRF</sequence>
<dbReference type="InterPro" id="IPR000595">
    <property type="entry name" value="cNMP-bd_dom"/>
</dbReference>
<dbReference type="Pfam" id="PF00027">
    <property type="entry name" value="cNMP_binding"/>
    <property type="match status" value="1"/>
</dbReference>
<keyword evidence="2" id="KW-0238">DNA-binding</keyword>
<organism evidence="5 6">
    <name type="scientific">Desulfitobacterium hafniense (strain DSM 10664 / DCB-2)</name>
    <dbReference type="NCBI Taxonomy" id="272564"/>
    <lineage>
        <taxon>Bacteria</taxon>
        <taxon>Bacillati</taxon>
        <taxon>Bacillota</taxon>
        <taxon>Clostridia</taxon>
        <taxon>Eubacteriales</taxon>
        <taxon>Desulfitobacteriaceae</taxon>
        <taxon>Desulfitobacterium</taxon>
    </lineage>
</organism>
<dbReference type="SMART" id="SM00419">
    <property type="entry name" value="HTH_CRP"/>
    <property type="match status" value="1"/>
</dbReference>
<keyword evidence="1" id="KW-0805">Transcription regulation</keyword>
<protein>
    <submittedName>
        <fullName evidence="5">Transcriptional regulator, Crp/Fnr family</fullName>
    </submittedName>
</protein>
<dbReference type="Proteomes" id="UP000007726">
    <property type="component" value="Chromosome"/>
</dbReference>
<dbReference type="InterPro" id="IPR014710">
    <property type="entry name" value="RmlC-like_jellyroll"/>
</dbReference>
<reference evidence="5 6" key="1">
    <citation type="journal article" date="2012" name="BMC Microbiol.">
        <title>Genome sequence of Desulfitobacterium hafniense DCB-2, a Gram-positive anaerobe capable of dehalogenation and metal reduction.</title>
        <authorList>
            <person name="Kim S.H."/>
            <person name="Harzman C."/>
            <person name="Davis J.K."/>
            <person name="Hutcheson R."/>
            <person name="Broderick J.B."/>
            <person name="Marsh T.L."/>
            <person name="Tiedje J.M."/>
        </authorList>
    </citation>
    <scope>NUCLEOTIDE SEQUENCE [LARGE SCALE GENOMIC DNA]</scope>
    <source>
        <strain evidence="6">DSM 10664 / DCB-2</strain>
    </source>
</reference>
<dbReference type="Gene3D" id="1.10.10.10">
    <property type="entry name" value="Winged helix-like DNA-binding domain superfamily/Winged helix DNA-binding domain"/>
    <property type="match status" value="1"/>
</dbReference>
<accession>B8FVY7</accession>